<keyword evidence="1" id="KW-0472">Membrane</keyword>
<keyword evidence="1" id="KW-0812">Transmembrane</keyword>
<name>A0A0M3QXN5_DROBS</name>
<proteinExistence type="predicted"/>
<dbReference type="Proteomes" id="UP000494163">
    <property type="component" value="Chromosome 3R"/>
</dbReference>
<protein>
    <submittedName>
        <fullName evidence="2">Maker189</fullName>
    </submittedName>
</protein>
<keyword evidence="3" id="KW-1185">Reference proteome</keyword>
<accession>A0A0M3QXN5</accession>
<evidence type="ECO:0000313" key="3">
    <source>
        <dbReference type="Proteomes" id="UP000494163"/>
    </source>
</evidence>
<dbReference type="AlphaFoldDB" id="A0A0M3QXN5"/>
<evidence type="ECO:0000256" key="1">
    <source>
        <dbReference type="SAM" id="Phobius"/>
    </source>
</evidence>
<dbReference type="EMBL" id="CP012526">
    <property type="protein sequence ID" value="ALC46179.1"/>
    <property type="molecule type" value="Genomic_DNA"/>
</dbReference>
<keyword evidence="1" id="KW-1133">Transmembrane helix</keyword>
<reference evidence="2 3" key="1">
    <citation type="submission" date="2015-08" db="EMBL/GenBank/DDBJ databases">
        <title>Ancestral chromatin configuration constrains chromatin evolution on differentiating sex chromosomes in Drosophila.</title>
        <authorList>
            <person name="Zhou Q."/>
            <person name="Bachtrog D."/>
        </authorList>
    </citation>
    <scope>NUCLEOTIDE SEQUENCE [LARGE SCALE GENOMIC DNA]</scope>
    <source>
        <tissue evidence="2">Whole larvae</tissue>
    </source>
</reference>
<feature type="transmembrane region" description="Helical" evidence="1">
    <location>
        <begin position="46"/>
        <end position="64"/>
    </location>
</feature>
<sequence>MSSTYKATNERLMIDPYIMFTEISTPKQAPAKVFHDVWVADHPKKVTLISTIVWAIIIGLYCIYQFAF</sequence>
<evidence type="ECO:0000313" key="2">
    <source>
        <dbReference type="EMBL" id="ALC46179.1"/>
    </source>
</evidence>
<gene>
    <name evidence="2" type="ORF">Dbus_chr3Rg929</name>
</gene>
<organism evidence="2 3">
    <name type="scientific">Drosophila busckii</name>
    <name type="common">Fruit fly</name>
    <dbReference type="NCBI Taxonomy" id="30019"/>
    <lineage>
        <taxon>Eukaryota</taxon>
        <taxon>Metazoa</taxon>
        <taxon>Ecdysozoa</taxon>
        <taxon>Arthropoda</taxon>
        <taxon>Hexapoda</taxon>
        <taxon>Insecta</taxon>
        <taxon>Pterygota</taxon>
        <taxon>Neoptera</taxon>
        <taxon>Endopterygota</taxon>
        <taxon>Diptera</taxon>
        <taxon>Brachycera</taxon>
        <taxon>Muscomorpha</taxon>
        <taxon>Ephydroidea</taxon>
        <taxon>Drosophilidae</taxon>
        <taxon>Drosophila</taxon>
    </lineage>
</organism>